<gene>
    <name evidence="1" type="ORF">ACOLOM_LOCUS3951</name>
</gene>
<evidence type="ECO:0000313" key="1">
    <source>
        <dbReference type="EMBL" id="CAG8527967.1"/>
    </source>
</evidence>
<name>A0ACA9LFX3_9GLOM</name>
<organism evidence="1 2">
    <name type="scientific">Acaulospora colombiana</name>
    <dbReference type="NCBI Taxonomy" id="27376"/>
    <lineage>
        <taxon>Eukaryota</taxon>
        <taxon>Fungi</taxon>
        <taxon>Fungi incertae sedis</taxon>
        <taxon>Mucoromycota</taxon>
        <taxon>Glomeromycotina</taxon>
        <taxon>Glomeromycetes</taxon>
        <taxon>Diversisporales</taxon>
        <taxon>Acaulosporaceae</taxon>
        <taxon>Acaulospora</taxon>
    </lineage>
</organism>
<evidence type="ECO:0000313" key="2">
    <source>
        <dbReference type="Proteomes" id="UP000789525"/>
    </source>
</evidence>
<reference evidence="1" key="1">
    <citation type="submission" date="2021-06" db="EMBL/GenBank/DDBJ databases">
        <authorList>
            <person name="Kallberg Y."/>
            <person name="Tangrot J."/>
            <person name="Rosling A."/>
        </authorList>
    </citation>
    <scope>NUCLEOTIDE SEQUENCE</scope>
    <source>
        <strain evidence="1">CL356</strain>
    </source>
</reference>
<dbReference type="Proteomes" id="UP000789525">
    <property type="component" value="Unassembled WGS sequence"/>
</dbReference>
<protein>
    <submittedName>
        <fullName evidence="1">12604_t:CDS:1</fullName>
    </submittedName>
</protein>
<feature type="non-terminal residue" evidence="1">
    <location>
        <position position="79"/>
    </location>
</feature>
<keyword evidence="2" id="KW-1185">Reference proteome</keyword>
<proteinExistence type="predicted"/>
<dbReference type="EMBL" id="CAJVPT010006130">
    <property type="protein sequence ID" value="CAG8527967.1"/>
    <property type="molecule type" value="Genomic_DNA"/>
</dbReference>
<accession>A0ACA9LFX3</accession>
<comment type="caution">
    <text evidence="1">The sequence shown here is derived from an EMBL/GenBank/DDBJ whole genome shotgun (WGS) entry which is preliminary data.</text>
</comment>
<sequence length="79" mass="8831">MGRMKQLLINPNIENAADMIEDHLSKSTTGWFASGPEPTSADFMMLYPLEILPRSMGGRIGPKTLAWVEKAHGRAAYRR</sequence>